<dbReference type="Gene3D" id="3.30.420.40">
    <property type="match status" value="2"/>
</dbReference>
<evidence type="ECO:0008006" key="6">
    <source>
        <dbReference type="Google" id="ProtNLM"/>
    </source>
</evidence>
<dbReference type="AlphaFoldDB" id="A0A1G1X566"/>
<dbReference type="Pfam" id="PF02543">
    <property type="entry name" value="Carbam_trans_N"/>
    <property type="match status" value="1"/>
</dbReference>
<dbReference type="SUPFAM" id="SSF53067">
    <property type="entry name" value="Actin-like ATPase domain"/>
    <property type="match status" value="1"/>
</dbReference>
<name>A0A1G1X566_9BACT</name>
<dbReference type="InterPro" id="IPR051338">
    <property type="entry name" value="NodU/CmcH_Carbamoyltrnsfr"/>
</dbReference>
<evidence type="ECO:0000313" key="5">
    <source>
        <dbReference type="Proteomes" id="UP000177941"/>
    </source>
</evidence>
<dbReference type="PANTHER" id="PTHR34847">
    <property type="entry name" value="NODULATION PROTEIN U"/>
    <property type="match status" value="1"/>
</dbReference>
<dbReference type="Gene3D" id="3.90.870.20">
    <property type="entry name" value="Carbamoyltransferase, C-terminal domain"/>
    <property type="match status" value="1"/>
</dbReference>
<dbReference type="EMBL" id="MHHS01000051">
    <property type="protein sequence ID" value="OGY35162.1"/>
    <property type="molecule type" value="Genomic_DNA"/>
</dbReference>
<evidence type="ECO:0000259" key="3">
    <source>
        <dbReference type="Pfam" id="PF16861"/>
    </source>
</evidence>
<evidence type="ECO:0000256" key="1">
    <source>
        <dbReference type="ARBA" id="ARBA00006129"/>
    </source>
</evidence>
<protein>
    <recommendedName>
        <fullName evidence="6">Carbamoyltransferase</fullName>
    </recommendedName>
</protein>
<comment type="caution">
    <text evidence="4">The sequence shown here is derived from an EMBL/GenBank/DDBJ whole genome shotgun (WGS) entry which is preliminary data.</text>
</comment>
<evidence type="ECO:0000313" key="4">
    <source>
        <dbReference type="EMBL" id="OGY35162.1"/>
    </source>
</evidence>
<gene>
    <name evidence="4" type="ORF">A3E36_00610</name>
</gene>
<reference evidence="4 5" key="1">
    <citation type="journal article" date="2016" name="Nat. Commun.">
        <title>Thousands of microbial genomes shed light on interconnected biogeochemical processes in an aquifer system.</title>
        <authorList>
            <person name="Anantharaman K."/>
            <person name="Brown C.T."/>
            <person name="Hug L.A."/>
            <person name="Sharon I."/>
            <person name="Castelle C.J."/>
            <person name="Probst A.J."/>
            <person name="Thomas B.C."/>
            <person name="Singh A."/>
            <person name="Wilkins M.J."/>
            <person name="Karaoz U."/>
            <person name="Brodie E.L."/>
            <person name="Williams K.H."/>
            <person name="Hubbard S.S."/>
            <person name="Banfield J.F."/>
        </authorList>
    </citation>
    <scope>NUCLEOTIDE SEQUENCE [LARGE SCALE GENOMIC DNA]</scope>
</reference>
<organism evidence="4 5">
    <name type="scientific">Candidatus Andersenbacteria bacterium RIFCSPHIGHO2_12_FULL_45_11b</name>
    <dbReference type="NCBI Taxonomy" id="1797282"/>
    <lineage>
        <taxon>Bacteria</taxon>
        <taxon>Candidatus Anderseniibacteriota</taxon>
    </lineage>
</organism>
<comment type="similarity">
    <text evidence="1">Belongs to the NodU/CmcH family.</text>
</comment>
<dbReference type="InterPro" id="IPR031730">
    <property type="entry name" value="Carbam_trans_C"/>
</dbReference>
<dbReference type="GO" id="GO:0003824">
    <property type="term" value="F:catalytic activity"/>
    <property type="evidence" value="ECO:0007669"/>
    <property type="project" value="InterPro"/>
</dbReference>
<dbReference type="Pfam" id="PF16861">
    <property type="entry name" value="Carbam_trans_C"/>
    <property type="match status" value="1"/>
</dbReference>
<feature type="domain" description="Carbamoyltransferase C-terminal" evidence="3">
    <location>
        <begin position="383"/>
        <end position="557"/>
    </location>
</feature>
<dbReference type="InterPro" id="IPR038152">
    <property type="entry name" value="Carbam_trans_C_sf"/>
</dbReference>
<dbReference type="InterPro" id="IPR043129">
    <property type="entry name" value="ATPase_NBD"/>
</dbReference>
<feature type="domain" description="Carbamoyltransferase" evidence="2">
    <location>
        <begin position="3"/>
        <end position="326"/>
    </location>
</feature>
<dbReference type="Proteomes" id="UP000177941">
    <property type="component" value="Unassembled WGS sequence"/>
</dbReference>
<evidence type="ECO:0000259" key="2">
    <source>
        <dbReference type="Pfam" id="PF02543"/>
    </source>
</evidence>
<dbReference type="InterPro" id="IPR003696">
    <property type="entry name" value="Carbtransf_dom"/>
</dbReference>
<sequence>MTILGLSLSPHDSSAAIVENGKVSIAIEEERLSHVRHCIKYDNSQYNLKSEAKYFDSNFLNPSIDSLRKKINRFYKYFKQGNKHIEEQVSMIVGSNLTGTNVPVDNYININHHLAHAAHAFYTSPYTEAAVLVIDGAGDYFDDSFETVSLYSAHGGSLHLLEKVTGQINHSTNTIIALSNSVGVLYQNTASLCGFGPFGEGKLMGIASYGKPRYVKKFSKYCVKKDTYYQIDNIGLYRCIAKTVNRDTGQKNIADVASSVQKIINNVVLFYARRIKEVTGHRNLCYAGGVALNAIANTKILEKSGFKRVYIPSAPGDNGVSIGAALYGHYQINGNQKKISSGVPPVYLGYKYNDKVLTQAINKYRKYINFEKLRYNKIPPKIAKLLADDNVVAWFQGASEFGPRALGHRSILASPLKMSTRVRLNKIKSRESFRPVAPMMTIDDLSDYFYCPPKVVADSLPYMLFAYTPLNKRITKKIPAAVHVDNTSRLQVLSKNQNSRLYVLLKEFAKISETPILINTSFNIKGEPMVETPKDAIKIFIKSNIDYLVLNNYLIKRL</sequence>
<dbReference type="PANTHER" id="PTHR34847:SF1">
    <property type="entry name" value="NODULATION PROTEIN U"/>
    <property type="match status" value="1"/>
</dbReference>
<proteinExistence type="inferred from homology"/>
<dbReference type="CDD" id="cd24098">
    <property type="entry name" value="ASKHA_NBD_TobZ_N"/>
    <property type="match status" value="1"/>
</dbReference>
<accession>A0A1G1X566</accession>